<proteinExistence type="inferred from homology"/>
<dbReference type="PANTHER" id="PTHR42714">
    <property type="entry name" value="TRNA MODIFICATION GTPASE GTPBP3"/>
    <property type="match status" value="1"/>
</dbReference>
<dbReference type="GO" id="GO:0046872">
    <property type="term" value="F:metal ion binding"/>
    <property type="evidence" value="ECO:0007669"/>
    <property type="project" value="UniProtKB-KW"/>
</dbReference>
<feature type="binding site" evidence="10">
    <location>
        <position position="224"/>
    </location>
    <ligand>
        <name>K(+)</name>
        <dbReference type="ChEBI" id="CHEBI:29103"/>
    </ligand>
</feature>
<feature type="binding site" evidence="10">
    <location>
        <position position="79"/>
    </location>
    <ligand>
        <name>(6S)-5-formyl-5,6,7,8-tetrahydrofolate</name>
        <dbReference type="ChEBI" id="CHEBI:57457"/>
    </ligand>
</feature>
<dbReference type="InterPro" id="IPR005225">
    <property type="entry name" value="Small_GTP-bd"/>
</dbReference>
<dbReference type="NCBIfam" id="TIGR00450">
    <property type="entry name" value="mnmE_trmE_thdF"/>
    <property type="match status" value="1"/>
</dbReference>
<evidence type="ECO:0000256" key="9">
    <source>
        <dbReference type="ARBA" id="ARBA00023134"/>
    </source>
</evidence>
<dbReference type="Proteomes" id="UP000811399">
    <property type="component" value="Unassembled WGS sequence"/>
</dbReference>
<dbReference type="Proteomes" id="UP000237472">
    <property type="component" value="Unassembled WGS sequence"/>
</dbReference>
<organism evidence="14 15">
    <name type="scientific">Campylobacter vulpis</name>
    <dbReference type="NCBI Taxonomy" id="1655500"/>
    <lineage>
        <taxon>Bacteria</taxon>
        <taxon>Pseudomonadati</taxon>
        <taxon>Campylobacterota</taxon>
        <taxon>Epsilonproteobacteria</taxon>
        <taxon>Campylobacterales</taxon>
        <taxon>Campylobacteraceae</taxon>
        <taxon>Campylobacter</taxon>
    </lineage>
</organism>
<dbReference type="PROSITE" id="PS51709">
    <property type="entry name" value="G_TRME"/>
    <property type="match status" value="1"/>
</dbReference>
<evidence type="ECO:0000256" key="6">
    <source>
        <dbReference type="ARBA" id="ARBA00022801"/>
    </source>
</evidence>
<dbReference type="RefSeq" id="WP_099460885.1">
    <property type="nucleotide sequence ID" value="NZ_LDWY01000010.1"/>
</dbReference>
<dbReference type="OrthoDB" id="9805918at2"/>
<evidence type="ECO:0000256" key="7">
    <source>
        <dbReference type="ARBA" id="ARBA00022842"/>
    </source>
</evidence>
<dbReference type="Pfam" id="PF01926">
    <property type="entry name" value="MMR_HSR1"/>
    <property type="match status" value="1"/>
</dbReference>
<dbReference type="GO" id="GO:0030488">
    <property type="term" value="P:tRNA methylation"/>
    <property type="evidence" value="ECO:0007669"/>
    <property type="project" value="TreeGrafter"/>
</dbReference>
<dbReference type="InterPro" id="IPR004520">
    <property type="entry name" value="GTPase_MnmE"/>
</dbReference>
<reference evidence="14" key="2">
    <citation type="submission" date="2015-06" db="EMBL/GenBank/DDBJ databases">
        <authorList>
            <person name="Hoefler B.C."/>
            <person name="Straight P.D."/>
        </authorList>
    </citation>
    <scope>NUCLEOTIDE SEQUENCE [LARGE SCALE GENOMIC DNA]</scope>
    <source>
        <strain evidence="14">73/13</strain>
    </source>
</reference>
<dbReference type="InterPro" id="IPR027368">
    <property type="entry name" value="MnmE_dom2"/>
</dbReference>
<reference evidence="15" key="1">
    <citation type="submission" date="2015-06" db="EMBL/GenBank/DDBJ databases">
        <authorList>
            <person name="Parisi A."/>
            <person name="Chiara M."/>
            <person name="Florio D."/>
            <person name="Miccolupo A."/>
            <person name="Manzari C."/>
            <person name="Mion D."/>
            <person name="Caruso M."/>
            <person name="D'erchia A.M."/>
            <person name="Zanoni R."/>
        </authorList>
    </citation>
    <scope>NUCLEOTIDE SEQUENCE [LARGE SCALE GENOMIC DNA]</scope>
    <source>
        <strain evidence="15">73/13</strain>
    </source>
</reference>
<feature type="binding site" evidence="10">
    <location>
        <begin position="224"/>
        <end position="229"/>
    </location>
    <ligand>
        <name>GTP</name>
        <dbReference type="ChEBI" id="CHEBI:37565"/>
    </ligand>
</feature>
<comment type="subunit">
    <text evidence="10">Homodimer. Heterotetramer of two MnmE and two MnmG subunits.</text>
</comment>
<feature type="binding site" evidence="10">
    <location>
        <position position="21"/>
    </location>
    <ligand>
        <name>(6S)-5-formyl-5,6,7,8-tetrahydrofolate</name>
        <dbReference type="ChEBI" id="CHEBI:57457"/>
    </ligand>
</feature>
<dbReference type="GO" id="GO:0002098">
    <property type="term" value="P:tRNA wobble uridine modification"/>
    <property type="evidence" value="ECO:0007669"/>
    <property type="project" value="TreeGrafter"/>
</dbReference>
<dbReference type="HAMAP" id="MF_00379">
    <property type="entry name" value="GTPase_MnmE"/>
    <property type="match status" value="1"/>
</dbReference>
<dbReference type="InterPro" id="IPR006073">
    <property type="entry name" value="GTP-bd"/>
</dbReference>
<evidence type="ECO:0000256" key="2">
    <source>
        <dbReference type="ARBA" id="ARBA00022490"/>
    </source>
</evidence>
<dbReference type="GO" id="GO:0005829">
    <property type="term" value="C:cytosol"/>
    <property type="evidence" value="ECO:0007669"/>
    <property type="project" value="TreeGrafter"/>
</dbReference>
<dbReference type="CDD" id="cd14858">
    <property type="entry name" value="TrmE_N"/>
    <property type="match status" value="1"/>
</dbReference>
<feature type="binding site" evidence="10">
    <location>
        <position position="243"/>
    </location>
    <ligand>
        <name>K(+)</name>
        <dbReference type="ChEBI" id="CHEBI:29103"/>
    </ligand>
</feature>
<accession>A0A2G4R6J3</accession>
<reference evidence="13 16" key="4">
    <citation type="journal article" date="2021" name="Syst. Appl. Microbiol.">
        <title>nCampylobacter vulpis sp. nov. isolated from wild red foxes.</title>
        <authorList>
            <person name="Parisi A."/>
            <person name="Chiara M."/>
            <person name="Caffara M."/>
            <person name="Mion D."/>
            <person name="Miller W.G."/>
            <person name="Caruso M."/>
            <person name="Manzari C."/>
            <person name="Florio D."/>
            <person name="Capozzi L."/>
            <person name="D'Erchia A.M."/>
            <person name="Manzulli V."/>
            <person name="Zanoni R.G."/>
        </authorList>
    </citation>
    <scope>NUCLEOTIDE SEQUENCE [LARGE SCALE GENOMIC DNA]</scope>
    <source>
        <strain evidence="13 16">52/13</strain>
    </source>
</reference>
<dbReference type="InterPro" id="IPR027266">
    <property type="entry name" value="TrmE/GcvT-like"/>
</dbReference>
<dbReference type="NCBIfam" id="TIGR00231">
    <property type="entry name" value="small_GTP"/>
    <property type="match status" value="1"/>
</dbReference>
<feature type="domain" description="TrmE-type G" evidence="12">
    <location>
        <begin position="214"/>
        <end position="367"/>
    </location>
</feature>
<evidence type="ECO:0000256" key="3">
    <source>
        <dbReference type="ARBA" id="ARBA00022694"/>
    </source>
</evidence>
<comment type="cofactor">
    <cofactor evidence="10">
        <name>K(+)</name>
        <dbReference type="ChEBI" id="CHEBI:29103"/>
    </cofactor>
    <text evidence="10">Binds 1 potassium ion per subunit.</text>
</comment>
<dbReference type="GO" id="GO:0003924">
    <property type="term" value="F:GTPase activity"/>
    <property type="evidence" value="ECO:0007669"/>
    <property type="project" value="UniProtKB-UniRule"/>
</dbReference>
<gene>
    <name evidence="10 13" type="primary">mnmE</name>
    <name evidence="10" type="synonym">trmE</name>
    <name evidence="14" type="ORF">AA994_00850</name>
    <name evidence="13" type="ORF">CVU5213_05565</name>
</gene>
<dbReference type="Gene3D" id="1.20.120.430">
    <property type="entry name" value="tRNA modification GTPase MnmE domain 2"/>
    <property type="match status" value="1"/>
</dbReference>
<name>A0A2G4R6J3_9BACT</name>
<comment type="similarity">
    <text evidence="1 10 11">Belongs to the TRAFAC class TrmE-Era-EngA-EngB-Septin-like GTPase superfamily. TrmE GTPase family.</text>
</comment>
<evidence type="ECO:0000256" key="11">
    <source>
        <dbReference type="RuleBase" id="RU003313"/>
    </source>
</evidence>
<dbReference type="FunFam" id="3.40.50.300:FF:001376">
    <property type="entry name" value="tRNA modification GTPase MnmE"/>
    <property type="match status" value="1"/>
</dbReference>
<dbReference type="InterPro" id="IPR031168">
    <property type="entry name" value="G_TrmE"/>
</dbReference>
<dbReference type="SUPFAM" id="SSF52540">
    <property type="entry name" value="P-loop containing nucleoside triphosphate hydrolases"/>
    <property type="match status" value="1"/>
</dbReference>
<keyword evidence="8 10" id="KW-0630">Potassium</keyword>
<dbReference type="EMBL" id="LDWY01000010">
    <property type="protein sequence ID" value="PHY92193.1"/>
    <property type="molecule type" value="Genomic_DNA"/>
</dbReference>
<feature type="binding site" evidence="10">
    <location>
        <position position="249"/>
    </location>
    <ligand>
        <name>Mg(2+)</name>
        <dbReference type="ChEBI" id="CHEBI:18420"/>
    </ligand>
</feature>
<keyword evidence="6 10" id="KW-0378">Hydrolase</keyword>
<reference evidence="13" key="3">
    <citation type="submission" date="2019-07" db="EMBL/GenBank/DDBJ databases">
        <authorList>
            <person name="Miller W.G."/>
        </authorList>
    </citation>
    <scope>NUCLEOTIDE SEQUENCE</scope>
    <source>
        <strain evidence="13">52/13</strain>
    </source>
</reference>
<dbReference type="Pfam" id="PF12631">
    <property type="entry name" value="MnmE_helical"/>
    <property type="match status" value="1"/>
</dbReference>
<keyword evidence="3 10" id="KW-0819">tRNA processing</keyword>
<dbReference type="PANTHER" id="PTHR42714:SF2">
    <property type="entry name" value="TRNA MODIFICATION GTPASE GTPBP3, MITOCHONDRIAL"/>
    <property type="match status" value="1"/>
</dbReference>
<keyword evidence="7 10" id="KW-0460">Magnesium</keyword>
<evidence type="ECO:0000313" key="15">
    <source>
        <dbReference type="Proteomes" id="UP000237472"/>
    </source>
</evidence>
<dbReference type="EMBL" id="VJYU01000015">
    <property type="protein sequence ID" value="MBS4241188.1"/>
    <property type="molecule type" value="Genomic_DNA"/>
</dbReference>
<keyword evidence="5 10" id="KW-0547">Nucleotide-binding</keyword>
<dbReference type="EC" id="3.6.-.-" evidence="10"/>
<evidence type="ECO:0000256" key="5">
    <source>
        <dbReference type="ARBA" id="ARBA00022741"/>
    </source>
</evidence>
<dbReference type="InterPro" id="IPR027417">
    <property type="entry name" value="P-loop_NTPase"/>
</dbReference>
<keyword evidence="9 10" id="KW-0342">GTP-binding</keyword>
<keyword evidence="4 10" id="KW-0479">Metal-binding</keyword>
<evidence type="ECO:0000313" key="13">
    <source>
        <dbReference type="EMBL" id="MBS4241188.1"/>
    </source>
</evidence>
<feature type="binding site" evidence="10">
    <location>
        <begin position="268"/>
        <end position="271"/>
    </location>
    <ligand>
        <name>GTP</name>
        <dbReference type="ChEBI" id="CHEBI:37565"/>
    </ligand>
</feature>
<evidence type="ECO:0000256" key="4">
    <source>
        <dbReference type="ARBA" id="ARBA00022723"/>
    </source>
</evidence>
<evidence type="ECO:0000313" key="14">
    <source>
        <dbReference type="EMBL" id="PHY92193.1"/>
    </source>
</evidence>
<feature type="binding site" evidence="10">
    <location>
        <position position="245"/>
    </location>
    <ligand>
        <name>K(+)</name>
        <dbReference type="ChEBI" id="CHEBI:29103"/>
    </ligand>
</feature>
<feature type="binding site" evidence="10">
    <location>
        <position position="442"/>
    </location>
    <ligand>
        <name>(6S)-5-formyl-5,6,7,8-tetrahydrofolate</name>
        <dbReference type="ChEBI" id="CHEBI:57457"/>
    </ligand>
</feature>
<evidence type="ECO:0000256" key="10">
    <source>
        <dbReference type="HAMAP-Rule" id="MF_00379"/>
    </source>
</evidence>
<comment type="subcellular location">
    <subcellularLocation>
        <location evidence="10">Cytoplasm</location>
    </subcellularLocation>
</comment>
<dbReference type="Gene3D" id="3.40.50.300">
    <property type="entry name" value="P-loop containing nucleotide triphosphate hydrolases"/>
    <property type="match status" value="1"/>
</dbReference>
<protein>
    <recommendedName>
        <fullName evidence="10">tRNA modification GTPase MnmE</fullName>
        <ecNumber evidence="10">3.6.-.-</ecNumber>
    </recommendedName>
</protein>
<dbReference type="InterPro" id="IPR018948">
    <property type="entry name" value="GTP-bd_TrmE_N"/>
</dbReference>
<feature type="binding site" evidence="10">
    <location>
        <position position="118"/>
    </location>
    <ligand>
        <name>(6S)-5-formyl-5,6,7,8-tetrahydrofolate</name>
        <dbReference type="ChEBI" id="CHEBI:57457"/>
    </ligand>
</feature>
<dbReference type="Pfam" id="PF10396">
    <property type="entry name" value="TrmE_N"/>
    <property type="match status" value="1"/>
</dbReference>
<dbReference type="SUPFAM" id="SSF103025">
    <property type="entry name" value="Folate-binding domain"/>
    <property type="match status" value="1"/>
</dbReference>
<comment type="function">
    <text evidence="10">Exhibits a very high intrinsic GTPase hydrolysis rate. Involved in the addition of a carboxymethylaminomethyl (cmnm) group at the wobble position (U34) of certain tRNAs, forming tRNA-cmnm(5)s(2)U34.</text>
</comment>
<dbReference type="InterPro" id="IPR025867">
    <property type="entry name" value="MnmE_helical"/>
</dbReference>
<dbReference type="Gene3D" id="3.30.1360.120">
    <property type="entry name" value="Probable tRNA modification gtpase trme, domain 1"/>
    <property type="match status" value="1"/>
</dbReference>
<feature type="binding site" evidence="10">
    <location>
        <position position="248"/>
    </location>
    <ligand>
        <name>K(+)</name>
        <dbReference type="ChEBI" id="CHEBI:29103"/>
    </ligand>
</feature>
<sequence>MNDTIAALATAYGTGSISIIRVSGSRALELGLKLSKKSELSPRYAYFVKLFNDENALIDEAIMLYFKAPFSFTGEDVVEFQIHGGFSVSEILLEELQKNGIRLAKAGEFSKRACLNGKMSALKALNIQDLIKAKSAMAAKIIARNMQGTLADLIEKIRLDLVKSLAFVETSIDYADDDLPSDLMAQIRTMCEENARILEEIYTLSQSKKALLEGFKIAIVGKPNVGKSSLLNALLAYERAIVSPLAGTTRDFIEESFKIGTHLVKIMDTAGIRKSEETIEKIGIELSKKSLDEADIILALFDSSRKFDEEDKEILSLLKASEKKVFYLLNKCDLKKEFESPSEIHFLKISAKEDISPLKKALETYLNSLDSEGFLVSSLDFIHSCKKASEAIKRAKTLLDESILELFAFEFNVAIEELAKFTKDFKREEILDEMFSNFCLGK</sequence>
<evidence type="ECO:0000313" key="16">
    <source>
        <dbReference type="Proteomes" id="UP000811399"/>
    </source>
</evidence>
<comment type="caution">
    <text evidence="10">Lacks conserved residue(s) required for the propagation of feature annotation.</text>
</comment>
<dbReference type="CDD" id="cd04164">
    <property type="entry name" value="trmE"/>
    <property type="match status" value="1"/>
</dbReference>
<keyword evidence="16" id="KW-1185">Reference proteome</keyword>
<dbReference type="AlphaFoldDB" id="A0A2G4R6J3"/>
<feature type="binding site" evidence="10">
    <location>
        <position position="228"/>
    </location>
    <ligand>
        <name>Mg(2+)</name>
        <dbReference type="ChEBI" id="CHEBI:18420"/>
    </ligand>
</feature>
<evidence type="ECO:0000259" key="12">
    <source>
        <dbReference type="PROSITE" id="PS51709"/>
    </source>
</evidence>
<dbReference type="GO" id="GO:0005525">
    <property type="term" value="F:GTP binding"/>
    <property type="evidence" value="ECO:0007669"/>
    <property type="project" value="UniProtKB-UniRule"/>
</dbReference>
<evidence type="ECO:0000256" key="8">
    <source>
        <dbReference type="ARBA" id="ARBA00022958"/>
    </source>
</evidence>
<comment type="caution">
    <text evidence="14">The sequence shown here is derived from an EMBL/GenBank/DDBJ whole genome shotgun (WGS) entry which is preliminary data.</text>
</comment>
<feature type="binding site" evidence="10">
    <location>
        <begin position="243"/>
        <end position="249"/>
    </location>
    <ligand>
        <name>GTP</name>
        <dbReference type="ChEBI" id="CHEBI:37565"/>
    </ligand>
</feature>
<keyword evidence="2 10" id="KW-0963">Cytoplasm</keyword>
<evidence type="ECO:0000256" key="1">
    <source>
        <dbReference type="ARBA" id="ARBA00011043"/>
    </source>
</evidence>